<protein>
    <submittedName>
        <fullName evidence="2">Uncharacterized protein</fullName>
    </submittedName>
</protein>
<organism evidence="2 3">
    <name type="scientific">Streptococcus minor</name>
    <dbReference type="NCBI Taxonomy" id="229549"/>
    <lineage>
        <taxon>Bacteria</taxon>
        <taxon>Bacillati</taxon>
        <taxon>Bacillota</taxon>
        <taxon>Bacilli</taxon>
        <taxon>Lactobacillales</taxon>
        <taxon>Streptococcaceae</taxon>
        <taxon>Streptococcus</taxon>
    </lineage>
</organism>
<dbReference type="AlphaFoldDB" id="A0A3P1VGN5"/>
<sequence>MFYVNEEGILKFLLFILPVTIGKLTKFINILTINVSFLTIIVVKKKKKCYNKGEKNTQCKEVYYEKNI</sequence>
<evidence type="ECO:0000313" key="2">
    <source>
        <dbReference type="EMBL" id="RRD32590.1"/>
    </source>
</evidence>
<dbReference type="EMBL" id="RQZA01000001">
    <property type="protein sequence ID" value="RRD32590.1"/>
    <property type="molecule type" value="Genomic_DNA"/>
</dbReference>
<gene>
    <name evidence="2" type="ORF">EII38_02300</name>
</gene>
<reference evidence="2 3" key="1">
    <citation type="submission" date="2018-11" db="EMBL/GenBank/DDBJ databases">
        <title>Genomes From Bacteria Associated with the Canine Oral Cavity: a Test Case for Automated Genome-Based Taxonomic Assignment.</title>
        <authorList>
            <person name="Coil D.A."/>
            <person name="Jospin G."/>
            <person name="Darling A.E."/>
            <person name="Wallis C."/>
            <person name="Davis I.J."/>
            <person name="Harris S."/>
            <person name="Eisen J.A."/>
            <person name="Holcombe L.J."/>
            <person name="O'Flynn C."/>
        </authorList>
    </citation>
    <scope>NUCLEOTIDE SEQUENCE [LARGE SCALE GENOMIC DNA]</scope>
    <source>
        <strain evidence="2 3">OH4621_COT-116</strain>
    </source>
</reference>
<evidence type="ECO:0000313" key="3">
    <source>
        <dbReference type="Proteomes" id="UP000281771"/>
    </source>
</evidence>
<keyword evidence="1" id="KW-0472">Membrane</keyword>
<comment type="caution">
    <text evidence="2">The sequence shown here is derived from an EMBL/GenBank/DDBJ whole genome shotgun (WGS) entry which is preliminary data.</text>
</comment>
<keyword evidence="1" id="KW-1133">Transmembrane helix</keyword>
<keyword evidence="3" id="KW-1185">Reference proteome</keyword>
<name>A0A3P1VGN5_9STRE</name>
<dbReference type="Proteomes" id="UP000281771">
    <property type="component" value="Unassembled WGS sequence"/>
</dbReference>
<accession>A0A3P1VGN5</accession>
<proteinExistence type="predicted"/>
<keyword evidence="1" id="KW-0812">Transmembrane</keyword>
<evidence type="ECO:0000256" key="1">
    <source>
        <dbReference type="SAM" id="Phobius"/>
    </source>
</evidence>
<feature type="transmembrane region" description="Helical" evidence="1">
    <location>
        <begin position="12"/>
        <end position="43"/>
    </location>
</feature>